<evidence type="ECO:0000313" key="2">
    <source>
        <dbReference type="EMBL" id="CCD64272.2"/>
    </source>
</evidence>
<name>Q17925_CAEEL</name>
<dbReference type="EMBL" id="BX284605">
    <property type="protein sequence ID" value="CCD64272.2"/>
    <property type="molecule type" value="Genomic_DNA"/>
</dbReference>
<dbReference type="HOGENOM" id="CLU_1469514_0_0_1"/>
<dbReference type="PaxDb" id="6239-C12D5.4"/>
<reference evidence="2 3" key="1">
    <citation type="journal article" date="1998" name="Science">
        <title>Genome sequence of the nematode C. elegans: a platform for investigating biology.</title>
        <authorList>
            <consortium name="The C. elegans sequencing consortium"/>
            <person name="Sulson J.E."/>
            <person name="Waterston R."/>
        </authorList>
    </citation>
    <scope>NUCLEOTIDE SEQUENCE [LARGE SCALE GENOMIC DNA]</scope>
    <source>
        <strain evidence="2 3">Bristol N2</strain>
    </source>
</reference>
<accession>Q17925</accession>
<dbReference type="Proteomes" id="UP000001940">
    <property type="component" value="Chromosome V"/>
</dbReference>
<dbReference type="GeneID" id="182535"/>
<dbReference type="UCSC" id="C12D5.4">
    <property type="organism name" value="c. elegans"/>
</dbReference>
<dbReference type="CTD" id="182535"/>
<organism evidence="2 3">
    <name type="scientific">Caenorhabditis elegans</name>
    <dbReference type="NCBI Taxonomy" id="6239"/>
    <lineage>
        <taxon>Eukaryota</taxon>
        <taxon>Metazoa</taxon>
        <taxon>Ecdysozoa</taxon>
        <taxon>Nematoda</taxon>
        <taxon>Chromadorea</taxon>
        <taxon>Rhabditida</taxon>
        <taxon>Rhabditina</taxon>
        <taxon>Rhabditomorpha</taxon>
        <taxon>Rhabditoidea</taxon>
        <taxon>Rhabditidae</taxon>
        <taxon>Peloderinae</taxon>
        <taxon>Caenorhabditis</taxon>
    </lineage>
</organism>
<proteinExistence type="predicted"/>
<dbReference type="KEGG" id="cel:CELE_C12D5.4"/>
<dbReference type="PhylomeDB" id="Q17925"/>
<dbReference type="WormBase" id="C12D5.4">
    <property type="protein sequence ID" value="CE52306"/>
    <property type="gene ID" value="WBGene00015707"/>
</dbReference>
<evidence type="ECO:0000256" key="1">
    <source>
        <dbReference type="SAM" id="SignalP"/>
    </source>
</evidence>
<protein>
    <submittedName>
        <fullName evidence="2">Activin_recp domain-containing protein</fullName>
    </submittedName>
</protein>
<dbReference type="PIR" id="T30063">
    <property type="entry name" value="T30063"/>
</dbReference>
<dbReference type="FunCoup" id="Q17925">
    <property type="interactions" value="308"/>
</dbReference>
<evidence type="ECO:0000313" key="4">
    <source>
        <dbReference type="WormBase" id="C12D5.4"/>
    </source>
</evidence>
<feature type="chain" id="PRO_5012610207" evidence="1">
    <location>
        <begin position="24"/>
        <end position="129"/>
    </location>
</feature>
<keyword evidence="1" id="KW-0732">Signal</keyword>
<dbReference type="Bgee" id="WBGene00015707">
    <property type="expression patterns" value="Expressed in larva and 1 other cell type or tissue"/>
</dbReference>
<gene>
    <name evidence="2 4" type="ORF">C12D5.4</name>
    <name evidence="2" type="ORF">CELE_C12D5.4</name>
</gene>
<dbReference type="AlphaFoldDB" id="Q17925"/>
<sequence length="129" mass="14140">MSIFSAVLIFSLTAIAATKSANGIQCWVSNEGTVSPRVVSNQLGCLSLFQTEDRVASFGGVPSTPRTAHRQAELAMADGSCKKIEKLVYQADKTNDYASVYLCYCNTHLCNTPMKFKEFEDNGFETSKH</sequence>
<evidence type="ECO:0000313" key="3">
    <source>
        <dbReference type="Proteomes" id="UP000001940"/>
    </source>
</evidence>
<dbReference type="InParanoid" id="Q17925"/>
<feature type="signal peptide" evidence="1">
    <location>
        <begin position="1"/>
        <end position="23"/>
    </location>
</feature>
<dbReference type="AGR" id="WB:WBGene00015707"/>
<dbReference type="RefSeq" id="NP_504985.2">
    <property type="nucleotide sequence ID" value="NM_072584.4"/>
</dbReference>
<keyword evidence="3" id="KW-1185">Reference proteome</keyword>